<evidence type="ECO:0000256" key="5">
    <source>
        <dbReference type="SAM" id="MobiDB-lite"/>
    </source>
</evidence>
<feature type="compositionally biased region" description="Low complexity" evidence="5">
    <location>
        <begin position="219"/>
        <end position="228"/>
    </location>
</feature>
<proteinExistence type="inferred from homology"/>
<evidence type="ECO:0000259" key="6">
    <source>
        <dbReference type="Pfam" id="PF07933"/>
    </source>
</evidence>
<keyword evidence="4" id="KW-0653">Protein transport</keyword>
<dbReference type="InterPro" id="IPR012466">
    <property type="entry name" value="NECAP_PHear"/>
</dbReference>
<feature type="region of interest" description="Disordered" evidence="5">
    <location>
        <begin position="162"/>
        <end position="263"/>
    </location>
</feature>
<evidence type="ECO:0000256" key="2">
    <source>
        <dbReference type="ARBA" id="ARBA00022448"/>
    </source>
</evidence>
<gene>
    <name evidence="7" type="ORF">TR123410</name>
</gene>
<dbReference type="PANTHER" id="PTHR12847:SF9">
    <property type="entry name" value="NECAP-LIKE PROTEIN CG9132"/>
    <property type="match status" value="1"/>
</dbReference>
<evidence type="ECO:0000256" key="1">
    <source>
        <dbReference type="ARBA" id="ARBA00007736"/>
    </source>
</evidence>
<dbReference type="InterPro" id="IPR011993">
    <property type="entry name" value="PH-like_dom_sf"/>
</dbReference>
<comment type="similarity">
    <text evidence="1">Belongs to the NECAP family.</text>
</comment>
<evidence type="ECO:0000313" key="7">
    <source>
        <dbReference type="EMBL" id="JAP39585.1"/>
    </source>
</evidence>
<dbReference type="GO" id="GO:0006897">
    <property type="term" value="P:endocytosis"/>
    <property type="evidence" value="ECO:0007669"/>
    <property type="project" value="UniProtKB-KW"/>
</dbReference>
<feature type="non-terminal residue" evidence="7">
    <location>
        <position position="1"/>
    </location>
</feature>
<dbReference type="PANTHER" id="PTHR12847">
    <property type="entry name" value="ATP-BINDING CASSETTE ABC TRANSPORTER-RELATED"/>
    <property type="match status" value="1"/>
</dbReference>
<dbReference type="Gene3D" id="2.30.29.30">
    <property type="entry name" value="Pleckstrin-homology domain (PH domain)/Phosphotyrosine-binding domain (PTB)"/>
    <property type="match status" value="1"/>
</dbReference>
<organism evidence="7">
    <name type="scientific">Schistocephalus solidus</name>
    <name type="common">Tapeworm</name>
    <dbReference type="NCBI Taxonomy" id="70667"/>
    <lineage>
        <taxon>Eukaryota</taxon>
        <taxon>Metazoa</taxon>
        <taxon>Spiralia</taxon>
        <taxon>Lophotrochozoa</taxon>
        <taxon>Platyhelminthes</taxon>
        <taxon>Cestoda</taxon>
        <taxon>Eucestoda</taxon>
        <taxon>Diphyllobothriidea</taxon>
        <taxon>Diphyllobothriidae</taxon>
        <taxon>Schistocephalus</taxon>
    </lineage>
</organism>
<dbReference type="FunFam" id="2.30.29.30:FF:000064">
    <property type="entry name" value="Adaptin ear-binding coat-associated protein 1"/>
    <property type="match status" value="1"/>
</dbReference>
<dbReference type="AlphaFoldDB" id="A0A0X3NJ15"/>
<name>A0A0X3NJ15_SCHSO</name>
<feature type="compositionally biased region" description="Low complexity" evidence="5">
    <location>
        <begin position="246"/>
        <end position="259"/>
    </location>
</feature>
<dbReference type="EMBL" id="GEEE01023640">
    <property type="protein sequence ID" value="JAP39585.1"/>
    <property type="molecule type" value="Transcribed_RNA"/>
</dbReference>
<dbReference type="CDD" id="cd13228">
    <property type="entry name" value="PHear_NECAP"/>
    <property type="match status" value="1"/>
</dbReference>
<dbReference type="GO" id="GO:0030125">
    <property type="term" value="C:clathrin vesicle coat"/>
    <property type="evidence" value="ECO:0007669"/>
    <property type="project" value="TreeGrafter"/>
</dbReference>
<dbReference type="SUPFAM" id="SSF50729">
    <property type="entry name" value="PH domain-like"/>
    <property type="match status" value="1"/>
</dbReference>
<feature type="compositionally biased region" description="Basic and acidic residues" evidence="5">
    <location>
        <begin position="162"/>
        <end position="173"/>
    </location>
</feature>
<evidence type="ECO:0000256" key="4">
    <source>
        <dbReference type="ARBA" id="ARBA00022927"/>
    </source>
</evidence>
<sequence length="297" mass="32717">VFYLHIRGWVFRLLNFSSFRTLITIRTRIGSEESEMSFEYETILLVKKEVFVYNLPPRQSNRGYRASEWNLESPAWTGRMRVVAKGKTLFIKLEDSVSGQLYAQCPVEEFPGIAVEQVLDSSRYFAIRLMADNGCTMYVGIGFAERSDSFDFNVAIQDHFTHQKQEEEAERQASHPQPSEPALDLGLKEGQRLRLNINTKRSGEGVSASKTASRPMPSLKLGTPAGPGLLPPPPPPTGSRSRSNRAVPSAPTVAPSVPTGNKSNADLLVDLFQSPTVAPTAAAAVTTNSDSLLDWTS</sequence>
<accession>A0A0X3NJ15</accession>
<reference evidence="7" key="1">
    <citation type="submission" date="2016-01" db="EMBL/GenBank/DDBJ databases">
        <title>Reference transcriptome for the parasite Schistocephalus solidus: insights into the molecular evolution of parasitism.</title>
        <authorList>
            <person name="Hebert F.O."/>
            <person name="Grambauer S."/>
            <person name="Barber I."/>
            <person name="Landry C.R."/>
            <person name="Aubin-Horth N."/>
        </authorList>
    </citation>
    <scope>NUCLEOTIDE SEQUENCE</scope>
</reference>
<feature type="domain" description="NECAP PHear" evidence="6">
    <location>
        <begin position="40"/>
        <end position="198"/>
    </location>
</feature>
<keyword evidence="2" id="KW-0813">Transport</keyword>
<dbReference type="GO" id="GO:0015031">
    <property type="term" value="P:protein transport"/>
    <property type="evidence" value="ECO:0007669"/>
    <property type="project" value="UniProtKB-KW"/>
</dbReference>
<evidence type="ECO:0000256" key="3">
    <source>
        <dbReference type="ARBA" id="ARBA00022583"/>
    </source>
</evidence>
<protein>
    <recommendedName>
        <fullName evidence="6">NECAP PHear domain-containing protein</fullName>
    </recommendedName>
</protein>
<dbReference type="Pfam" id="PF07933">
    <property type="entry name" value="DUF1681"/>
    <property type="match status" value="1"/>
</dbReference>
<keyword evidence="3" id="KW-0254">Endocytosis</keyword>